<accession>A0AAV9S8D9</accession>
<evidence type="ECO:0000313" key="3">
    <source>
        <dbReference type="Proteomes" id="UP001311232"/>
    </source>
</evidence>
<evidence type="ECO:0008006" key="4">
    <source>
        <dbReference type="Google" id="ProtNLM"/>
    </source>
</evidence>
<evidence type="ECO:0000313" key="2">
    <source>
        <dbReference type="EMBL" id="KAK5617214.1"/>
    </source>
</evidence>
<name>A0AAV9S8D9_9TELE</name>
<organism evidence="2 3">
    <name type="scientific">Crenichthys baileyi</name>
    <name type="common">White River springfish</name>
    <dbReference type="NCBI Taxonomy" id="28760"/>
    <lineage>
        <taxon>Eukaryota</taxon>
        <taxon>Metazoa</taxon>
        <taxon>Chordata</taxon>
        <taxon>Craniata</taxon>
        <taxon>Vertebrata</taxon>
        <taxon>Euteleostomi</taxon>
        <taxon>Actinopterygii</taxon>
        <taxon>Neopterygii</taxon>
        <taxon>Teleostei</taxon>
        <taxon>Neoteleostei</taxon>
        <taxon>Acanthomorphata</taxon>
        <taxon>Ovalentaria</taxon>
        <taxon>Atherinomorphae</taxon>
        <taxon>Cyprinodontiformes</taxon>
        <taxon>Goodeidae</taxon>
        <taxon>Crenichthys</taxon>
    </lineage>
</organism>
<dbReference type="AlphaFoldDB" id="A0AAV9S8D9"/>
<feature type="compositionally biased region" description="Low complexity" evidence="1">
    <location>
        <begin position="36"/>
        <end position="45"/>
    </location>
</feature>
<dbReference type="Proteomes" id="UP001311232">
    <property type="component" value="Unassembled WGS sequence"/>
</dbReference>
<dbReference type="EMBL" id="JAHHUM010000781">
    <property type="protein sequence ID" value="KAK5617214.1"/>
    <property type="molecule type" value="Genomic_DNA"/>
</dbReference>
<reference evidence="2 3" key="1">
    <citation type="submission" date="2021-06" db="EMBL/GenBank/DDBJ databases">
        <authorList>
            <person name="Palmer J.M."/>
        </authorList>
    </citation>
    <scope>NUCLEOTIDE SEQUENCE [LARGE SCALE GENOMIC DNA]</scope>
    <source>
        <strain evidence="2 3">MEX-2019</strain>
        <tissue evidence="2">Muscle</tissue>
    </source>
</reference>
<evidence type="ECO:0000256" key="1">
    <source>
        <dbReference type="SAM" id="MobiDB-lite"/>
    </source>
</evidence>
<feature type="region of interest" description="Disordered" evidence="1">
    <location>
        <begin position="28"/>
        <end position="57"/>
    </location>
</feature>
<gene>
    <name evidence="2" type="ORF">CRENBAI_010625</name>
</gene>
<comment type="caution">
    <text evidence="2">The sequence shown here is derived from an EMBL/GenBank/DDBJ whole genome shotgun (WGS) entry which is preliminary data.</text>
</comment>
<keyword evidence="3" id="KW-1185">Reference proteome</keyword>
<sequence length="99" mass="10466">MSLLSLFFTSSAPAGPVLLRVLPRKNGLRRRKAGGKKAANAEAEGVGSQGGKGKKPQHYLCGKKCNQPQKGGQGNTRIRPGFCPTAPLLGGRVWRKGGR</sequence>
<protein>
    <recommendedName>
        <fullName evidence="4">Secreted protein</fullName>
    </recommendedName>
</protein>
<feature type="non-terminal residue" evidence="2">
    <location>
        <position position="99"/>
    </location>
</feature>
<proteinExistence type="predicted"/>